<evidence type="ECO:0000313" key="1">
    <source>
        <dbReference type="EMBL" id="TNJ68199.1"/>
    </source>
</evidence>
<organism evidence="1 2">
    <name type="scientific">Paenibacillus hemerocallicola</name>
    <dbReference type="NCBI Taxonomy" id="1172614"/>
    <lineage>
        <taxon>Bacteria</taxon>
        <taxon>Bacillati</taxon>
        <taxon>Bacillota</taxon>
        <taxon>Bacilli</taxon>
        <taxon>Bacillales</taxon>
        <taxon>Paenibacillaceae</taxon>
        <taxon>Paenibacillus</taxon>
    </lineage>
</organism>
<dbReference type="EMBL" id="VDCQ01000001">
    <property type="protein sequence ID" value="TNJ68199.1"/>
    <property type="molecule type" value="Genomic_DNA"/>
</dbReference>
<gene>
    <name evidence="1" type="ORF">FE784_00600</name>
</gene>
<reference evidence="1 2" key="1">
    <citation type="submission" date="2019-05" db="EMBL/GenBank/DDBJ databases">
        <title>We sequenced the genome of Paenibacillus hemerocallicola KCTC 33185 for further insight into its adaptation and study the phylogeny of Paenibacillus.</title>
        <authorList>
            <person name="Narsing Rao M.P."/>
        </authorList>
    </citation>
    <scope>NUCLEOTIDE SEQUENCE [LARGE SCALE GENOMIC DNA]</scope>
    <source>
        <strain evidence="1 2">KCTC 33185</strain>
    </source>
</reference>
<name>A0A5C4TID1_9BACL</name>
<proteinExistence type="predicted"/>
<keyword evidence="2" id="KW-1185">Reference proteome</keyword>
<accession>A0A5C4TID1</accession>
<dbReference type="RefSeq" id="WP_139600176.1">
    <property type="nucleotide sequence ID" value="NZ_VDCQ01000001.1"/>
</dbReference>
<protein>
    <submittedName>
        <fullName evidence="1">Uncharacterized protein</fullName>
    </submittedName>
</protein>
<dbReference type="AlphaFoldDB" id="A0A5C4TID1"/>
<dbReference type="OrthoDB" id="2624256at2"/>
<evidence type="ECO:0000313" key="2">
    <source>
        <dbReference type="Proteomes" id="UP000307943"/>
    </source>
</evidence>
<dbReference type="Proteomes" id="UP000307943">
    <property type="component" value="Unassembled WGS sequence"/>
</dbReference>
<comment type="caution">
    <text evidence="1">The sequence shown here is derived from an EMBL/GenBank/DDBJ whole genome shotgun (WGS) entry which is preliminary data.</text>
</comment>
<sequence length="87" mass="9854">MNGESDIVEVKVVTGQARYVDARTETLFIDGQEWMSAGPLCECPEDAILERDLLGPSDFASLLESFLKEHRGKKVRFVYEDEEANEE</sequence>